<evidence type="ECO:0000313" key="3">
    <source>
        <dbReference type="Proteomes" id="UP000614601"/>
    </source>
</evidence>
<gene>
    <name evidence="2" type="ORF">BOKJ2_LOCUS5195</name>
</gene>
<comment type="caution">
    <text evidence="2">The sequence shown here is derived from an EMBL/GenBank/DDBJ whole genome shotgun (WGS) entry which is preliminary data.</text>
</comment>
<evidence type="ECO:0000313" key="2">
    <source>
        <dbReference type="EMBL" id="CAD5213643.1"/>
    </source>
</evidence>
<dbReference type="GO" id="GO:0005773">
    <property type="term" value="C:vacuole"/>
    <property type="evidence" value="ECO:0007669"/>
    <property type="project" value="GOC"/>
</dbReference>
<dbReference type="EMBL" id="CAJFDH010000003">
    <property type="protein sequence ID" value="CAD5213643.1"/>
    <property type="molecule type" value="Genomic_DNA"/>
</dbReference>
<sequence length="161" mass="18787">MVALVSWLEDVITVKDMDAILKTMTENKSYKEVVFYVEACYSGSVFENIVPKYDNVLAITAANDDESSYATYCDRELDTCLGDWFSISWMEYSDKHDLRKTTIEEEYKMVQERTYRSHVSEYGDDKILDQEVSQIQGDEEPEDRRVYGKVTLVNTRHTLPF</sequence>
<dbReference type="GO" id="GO:0006624">
    <property type="term" value="P:vacuolar protein processing"/>
    <property type="evidence" value="ECO:0007669"/>
    <property type="project" value="TreeGrafter"/>
</dbReference>
<accession>A0A811KD18</accession>
<evidence type="ECO:0000256" key="1">
    <source>
        <dbReference type="ARBA" id="ARBA00009941"/>
    </source>
</evidence>
<dbReference type="InterPro" id="IPR001096">
    <property type="entry name" value="Peptidase_C13"/>
</dbReference>
<dbReference type="Proteomes" id="UP000783686">
    <property type="component" value="Unassembled WGS sequence"/>
</dbReference>
<dbReference type="GO" id="GO:0004197">
    <property type="term" value="F:cysteine-type endopeptidase activity"/>
    <property type="evidence" value="ECO:0007669"/>
    <property type="project" value="TreeGrafter"/>
</dbReference>
<comment type="similarity">
    <text evidence="1">Belongs to the peptidase C13 family.</text>
</comment>
<dbReference type="AlphaFoldDB" id="A0A811KD18"/>
<dbReference type="EMBL" id="CAJFCW020000003">
    <property type="protein sequence ID" value="CAG9101281.1"/>
    <property type="molecule type" value="Genomic_DNA"/>
</dbReference>
<dbReference type="Proteomes" id="UP000614601">
    <property type="component" value="Unassembled WGS sequence"/>
</dbReference>
<dbReference type="GO" id="GO:0051603">
    <property type="term" value="P:proteolysis involved in protein catabolic process"/>
    <property type="evidence" value="ECO:0007669"/>
    <property type="project" value="TreeGrafter"/>
</dbReference>
<dbReference type="Pfam" id="PF01650">
    <property type="entry name" value="Peptidase_C13"/>
    <property type="match status" value="1"/>
</dbReference>
<dbReference type="PANTHER" id="PTHR12000">
    <property type="entry name" value="HEMOGLOBINASE FAMILY MEMBER"/>
    <property type="match status" value="1"/>
</dbReference>
<evidence type="ECO:0008006" key="4">
    <source>
        <dbReference type="Google" id="ProtNLM"/>
    </source>
</evidence>
<proteinExistence type="inferred from homology"/>
<protein>
    <recommendedName>
        <fullName evidence="4">Legumain</fullName>
    </recommendedName>
</protein>
<dbReference type="PANTHER" id="PTHR12000:SF42">
    <property type="entry name" value="LEGUMAIN"/>
    <property type="match status" value="1"/>
</dbReference>
<dbReference type="Gene3D" id="3.40.50.1460">
    <property type="match status" value="1"/>
</dbReference>
<keyword evidence="3" id="KW-1185">Reference proteome</keyword>
<reference evidence="2" key="1">
    <citation type="submission" date="2020-09" db="EMBL/GenBank/DDBJ databases">
        <authorList>
            <person name="Kikuchi T."/>
        </authorList>
    </citation>
    <scope>NUCLEOTIDE SEQUENCE</scope>
    <source>
        <strain evidence="2">SH1</strain>
    </source>
</reference>
<name>A0A811KD18_9BILA</name>
<dbReference type="OrthoDB" id="192611at2759"/>
<organism evidence="2 3">
    <name type="scientific">Bursaphelenchus okinawaensis</name>
    <dbReference type="NCBI Taxonomy" id="465554"/>
    <lineage>
        <taxon>Eukaryota</taxon>
        <taxon>Metazoa</taxon>
        <taxon>Ecdysozoa</taxon>
        <taxon>Nematoda</taxon>
        <taxon>Chromadorea</taxon>
        <taxon>Rhabditida</taxon>
        <taxon>Tylenchina</taxon>
        <taxon>Tylenchomorpha</taxon>
        <taxon>Aphelenchoidea</taxon>
        <taxon>Aphelenchoididae</taxon>
        <taxon>Bursaphelenchus</taxon>
    </lineage>
</organism>